<protein>
    <submittedName>
        <fullName evidence="10">Uncharacterized protein</fullName>
    </submittedName>
</protein>
<feature type="region of interest" description="Disordered" evidence="6">
    <location>
        <begin position="1080"/>
        <end position="1101"/>
    </location>
</feature>
<accession>A0AAE0T6Z0</accession>
<evidence type="ECO:0000259" key="8">
    <source>
        <dbReference type="PROSITE" id="PS50093"/>
    </source>
</evidence>
<sequence length="1339" mass="147242">MMNNKIKLRLSSIVLGVILLTTQSCDTEFLDKKPISTITDANFFATASDALSAVIAVYDVLQWEFDEAGGGGWHSHMLWMFDICSDDADKGGQNDNDVKVLLDLSKFQGNSSAVVLMAPWNISYTGIARANFALENINQMQLTDATFVKNKPRYIAELKFLRALFYFNLVKMYGGVPKITSLLKPSEYNMPRSTEAEIWQLIETDFLESVDALPTKAAIATSEYGRATKDAAYAFLAKVYLFQKKWQQAKDAAEKVINTGTYSLIDNYEQIFEVEGEHGKGSVFEVNYTNKIGGGWPPNSSEGSVLHTFLGSREDTRYEGWGWYLPSDNLYKAYETNDYRREATIAKPGETIYTRVLVGSKPYYSRKYIIPLKDFPAASLGDTKYLGPINLRLMRYEDVLLMHAEASAKVGDEATARTSLNLVRARARRFAILKNATLAGQASLLPDRASTGDQLIQDIWHERRVELAMEGHRFFDLVRQGRAGTVLRAYGKTSFVDGVHEKFGIPLTVIQRTNGGVQQSPGCKNMKKILMFVMAAFVYYGCPPASEPEVDTSPKSRFTVTVSATNYLTFTFTNESVNAESYAWDFGDGTTSTEKVPPAHTYPVPATYPKTYTIKLTVKKGTVEHSSTSDITIKDPGAPTNKDILTGRTGTDKVWKLLRDDVAFWVAPQDNSQYWWGFSKADLSVRKSLFLTEYVFTQSGTFKIKVDATAGVWVEAGVISADSPEGGVPVASLDKNKDGVDIKPWAGGSNFTFTWEDKETKLGTAVYSIADLKVAGLGTYIGLPKASGDGSKEYPSAPTSATTFHVKEVIDGGTKPDTLIISYLYTNAGAGSTGKANWTTTLVSYKSADQEPAIADTKPVADFSAAKNATNSKLYRFTNKSTSGLPMTYLWLFGDGNTSTEKDPTHTYATEGNFTVSLVATNSVGSSEAKREEISTRPTTADADDDYTPTGGISISFKDESAWGAFGGLDSKVVDNLHPGGINTTTKVNKITNNTTDAFWAGVSKIFRTTRGDASTAALPLDYSTKKIFKMKVYAKSAIGSVTMQLETVPNDNNPLSLTAAVSETVGLLFVSCNESASKKLNGNGPNPPAPPSTTDPNVPATKGVRKLVWNDEFKEKFDATKWEIMTGDGSSYGIPGWGNNEEQYYQGGNVSIANETLVITAKRENVGNKKFTSSRIRTKNKGDWSYGWFEARIKLPNATQGIWPAFWMLPTGGTRGWPADGEIDIMEWIGKDKTNLHGTIHYGTNGHEQKTFKTSDGTDLGGTWHVYAVEWTLDNIKWYLDDKEYASVSKSQTSSWPFNGAYFHILLNLAVGGNWPGATDATTTLPQTLEVDYVRVYQ</sequence>
<evidence type="ECO:0000313" key="10">
    <source>
        <dbReference type="EMBL" id="KAK3604962.1"/>
    </source>
</evidence>
<dbReference type="Pfam" id="PF14322">
    <property type="entry name" value="SusD-like_3"/>
    <property type="match status" value="1"/>
</dbReference>
<feature type="domain" description="PKD" evidence="8">
    <location>
        <begin position="581"/>
        <end position="614"/>
    </location>
</feature>
<dbReference type="Pfam" id="PF00722">
    <property type="entry name" value="Glyco_hydro_16"/>
    <property type="match status" value="1"/>
</dbReference>
<dbReference type="Gene3D" id="1.25.40.390">
    <property type="match status" value="1"/>
</dbReference>
<dbReference type="Gene3D" id="2.60.120.200">
    <property type="match status" value="1"/>
</dbReference>
<reference evidence="10" key="3">
    <citation type="submission" date="2023-05" db="EMBL/GenBank/DDBJ databases">
        <authorList>
            <person name="Smith C.H."/>
        </authorList>
    </citation>
    <scope>NUCLEOTIDE SEQUENCE</scope>
    <source>
        <strain evidence="10">CHS0354</strain>
        <tissue evidence="10">Mantle</tissue>
    </source>
</reference>
<evidence type="ECO:0000256" key="1">
    <source>
        <dbReference type="ARBA" id="ARBA00004442"/>
    </source>
</evidence>
<dbReference type="PANTHER" id="PTHR10963:SF55">
    <property type="entry name" value="GLYCOSIDE HYDROLASE FAMILY 16 PROTEIN"/>
    <property type="match status" value="1"/>
</dbReference>
<dbReference type="InterPro" id="IPR000757">
    <property type="entry name" value="Beta-glucanase-like"/>
</dbReference>
<dbReference type="CDD" id="cd08023">
    <property type="entry name" value="GH16_laminarinase_like"/>
    <property type="match status" value="1"/>
</dbReference>
<reference evidence="10" key="2">
    <citation type="journal article" date="2021" name="Genome Biol. Evol.">
        <title>Developing a high-quality reference genome for a parasitic bivalve with doubly uniparental inheritance (Bivalvia: Unionida).</title>
        <authorList>
            <person name="Smith C.H."/>
        </authorList>
    </citation>
    <scope>NUCLEOTIDE SEQUENCE</scope>
    <source>
        <strain evidence="10">CHS0354</strain>
        <tissue evidence="10">Mantle</tissue>
    </source>
</reference>
<dbReference type="InterPro" id="IPR022409">
    <property type="entry name" value="PKD/Chitinase_dom"/>
</dbReference>
<feature type="chain" id="PRO_5042244597" evidence="7">
    <location>
        <begin position="28"/>
        <end position="1339"/>
    </location>
</feature>
<dbReference type="SUPFAM" id="SSF49299">
    <property type="entry name" value="PKD domain"/>
    <property type="match status" value="2"/>
</dbReference>
<keyword evidence="4" id="KW-0472">Membrane</keyword>
<dbReference type="InterPro" id="IPR012944">
    <property type="entry name" value="SusD_RagB_dom"/>
</dbReference>
<dbReference type="InterPro" id="IPR000601">
    <property type="entry name" value="PKD_dom"/>
</dbReference>
<dbReference type="SUPFAM" id="SSF49899">
    <property type="entry name" value="Concanavalin A-like lectins/glucanases"/>
    <property type="match status" value="1"/>
</dbReference>
<dbReference type="EMBL" id="JAEAOA010000085">
    <property type="protein sequence ID" value="KAK3604962.1"/>
    <property type="molecule type" value="Genomic_DNA"/>
</dbReference>
<dbReference type="PROSITE" id="PS51762">
    <property type="entry name" value="GH16_2"/>
    <property type="match status" value="1"/>
</dbReference>
<evidence type="ECO:0000256" key="5">
    <source>
        <dbReference type="ARBA" id="ARBA00023237"/>
    </source>
</evidence>
<dbReference type="InterPro" id="IPR033985">
    <property type="entry name" value="SusD-like_N"/>
</dbReference>
<evidence type="ECO:0000256" key="2">
    <source>
        <dbReference type="ARBA" id="ARBA00006865"/>
    </source>
</evidence>
<gene>
    <name evidence="10" type="ORF">CHS0354_000626</name>
</gene>
<dbReference type="PROSITE" id="PS51257">
    <property type="entry name" value="PROKAR_LIPOPROTEIN"/>
    <property type="match status" value="1"/>
</dbReference>
<name>A0AAE0T6Z0_9BIVA</name>
<dbReference type="InterPro" id="IPR050546">
    <property type="entry name" value="Glycosyl_Hydrlase_16"/>
</dbReference>
<comment type="subcellular location">
    <subcellularLocation>
        <location evidence="1">Cell outer membrane</location>
    </subcellularLocation>
</comment>
<comment type="caution">
    <text evidence="10">The sequence shown here is derived from an EMBL/GenBank/DDBJ whole genome shotgun (WGS) entry which is preliminary data.</text>
</comment>
<evidence type="ECO:0000256" key="6">
    <source>
        <dbReference type="SAM" id="MobiDB-lite"/>
    </source>
</evidence>
<dbReference type="CDD" id="cd08977">
    <property type="entry name" value="SusD"/>
    <property type="match status" value="1"/>
</dbReference>
<feature type="region of interest" description="Disordered" evidence="6">
    <location>
        <begin position="925"/>
        <end position="947"/>
    </location>
</feature>
<dbReference type="Pfam" id="PF18911">
    <property type="entry name" value="PKD_4"/>
    <property type="match status" value="2"/>
</dbReference>
<evidence type="ECO:0000256" key="7">
    <source>
        <dbReference type="SAM" id="SignalP"/>
    </source>
</evidence>
<evidence type="ECO:0000259" key="9">
    <source>
        <dbReference type="PROSITE" id="PS51762"/>
    </source>
</evidence>
<comment type="similarity">
    <text evidence="2">Belongs to the glycosyl hydrolase 16 family.</text>
</comment>
<dbReference type="InterPro" id="IPR035986">
    <property type="entry name" value="PKD_dom_sf"/>
</dbReference>
<organism evidence="10 11">
    <name type="scientific">Potamilus streckersoni</name>
    <dbReference type="NCBI Taxonomy" id="2493646"/>
    <lineage>
        <taxon>Eukaryota</taxon>
        <taxon>Metazoa</taxon>
        <taxon>Spiralia</taxon>
        <taxon>Lophotrochozoa</taxon>
        <taxon>Mollusca</taxon>
        <taxon>Bivalvia</taxon>
        <taxon>Autobranchia</taxon>
        <taxon>Heteroconchia</taxon>
        <taxon>Palaeoheterodonta</taxon>
        <taxon>Unionida</taxon>
        <taxon>Unionoidea</taxon>
        <taxon>Unionidae</taxon>
        <taxon>Ambleminae</taxon>
        <taxon>Lampsilini</taxon>
        <taxon>Potamilus</taxon>
    </lineage>
</organism>
<feature type="signal peptide" evidence="7">
    <location>
        <begin position="1"/>
        <end position="27"/>
    </location>
</feature>
<evidence type="ECO:0000256" key="3">
    <source>
        <dbReference type="ARBA" id="ARBA00022729"/>
    </source>
</evidence>
<dbReference type="InterPro" id="IPR013320">
    <property type="entry name" value="ConA-like_dom_sf"/>
</dbReference>
<dbReference type="SUPFAM" id="SSF48452">
    <property type="entry name" value="TPR-like"/>
    <property type="match status" value="1"/>
</dbReference>
<dbReference type="PROSITE" id="PS50093">
    <property type="entry name" value="PKD"/>
    <property type="match status" value="2"/>
</dbReference>
<dbReference type="GO" id="GO:0004553">
    <property type="term" value="F:hydrolase activity, hydrolyzing O-glycosyl compounds"/>
    <property type="evidence" value="ECO:0007669"/>
    <property type="project" value="InterPro"/>
</dbReference>
<dbReference type="SMART" id="SM00089">
    <property type="entry name" value="PKD"/>
    <property type="match status" value="2"/>
</dbReference>
<dbReference type="Gene3D" id="2.60.40.10">
    <property type="entry name" value="Immunoglobulins"/>
    <property type="match status" value="2"/>
</dbReference>
<keyword evidence="11" id="KW-1185">Reference proteome</keyword>
<feature type="domain" description="PKD" evidence="8">
    <location>
        <begin position="859"/>
        <end position="927"/>
    </location>
</feature>
<dbReference type="Proteomes" id="UP001195483">
    <property type="component" value="Unassembled WGS sequence"/>
</dbReference>
<dbReference type="InterPro" id="IPR013783">
    <property type="entry name" value="Ig-like_fold"/>
</dbReference>
<evidence type="ECO:0000313" key="11">
    <source>
        <dbReference type="Proteomes" id="UP001195483"/>
    </source>
</evidence>
<reference evidence="10" key="1">
    <citation type="journal article" date="2021" name="Genome Biol. Evol.">
        <title>A High-Quality Reference Genome for a Parasitic Bivalve with Doubly Uniparental Inheritance (Bivalvia: Unionida).</title>
        <authorList>
            <person name="Smith C.H."/>
        </authorList>
    </citation>
    <scope>NUCLEOTIDE SEQUENCE</scope>
    <source>
        <strain evidence="10">CHS0354</strain>
    </source>
</reference>
<dbReference type="InterPro" id="IPR011990">
    <property type="entry name" value="TPR-like_helical_dom_sf"/>
</dbReference>
<dbReference type="PANTHER" id="PTHR10963">
    <property type="entry name" value="GLYCOSYL HYDROLASE-RELATED"/>
    <property type="match status" value="1"/>
</dbReference>
<dbReference type="CDD" id="cd00146">
    <property type="entry name" value="PKD"/>
    <property type="match status" value="2"/>
</dbReference>
<dbReference type="GO" id="GO:0005975">
    <property type="term" value="P:carbohydrate metabolic process"/>
    <property type="evidence" value="ECO:0007669"/>
    <property type="project" value="InterPro"/>
</dbReference>
<feature type="domain" description="GH16" evidence="9">
    <location>
        <begin position="1080"/>
        <end position="1339"/>
    </location>
</feature>
<dbReference type="Pfam" id="PF07980">
    <property type="entry name" value="SusD_RagB"/>
    <property type="match status" value="1"/>
</dbReference>
<keyword evidence="5" id="KW-0998">Cell outer membrane</keyword>
<keyword evidence="3 7" id="KW-0732">Signal</keyword>
<evidence type="ECO:0000256" key="4">
    <source>
        <dbReference type="ARBA" id="ARBA00023136"/>
    </source>
</evidence>
<proteinExistence type="inferred from homology"/>